<feature type="region of interest" description="Disordered" evidence="1">
    <location>
        <begin position="546"/>
        <end position="568"/>
    </location>
</feature>
<dbReference type="InterPro" id="IPR021858">
    <property type="entry name" value="Fun_TF"/>
</dbReference>
<accession>A0A9Q9AVS2</accession>
<dbReference type="Pfam" id="PF11951">
    <property type="entry name" value="Fungal_trans_2"/>
    <property type="match status" value="1"/>
</dbReference>
<protein>
    <submittedName>
        <fullName evidence="2">Fungal transcription factor</fullName>
    </submittedName>
</protein>
<keyword evidence="3" id="KW-1185">Reference proteome</keyword>
<dbReference type="PANTHER" id="PTHR37540:SF10">
    <property type="entry name" value="SIGMA-70 REGION 2 FAMILY PROTEIN"/>
    <property type="match status" value="1"/>
</dbReference>
<evidence type="ECO:0000313" key="3">
    <source>
        <dbReference type="Proteomes" id="UP001056384"/>
    </source>
</evidence>
<proteinExistence type="predicted"/>
<organism evidence="2 3">
    <name type="scientific">Septoria linicola</name>
    <dbReference type="NCBI Taxonomy" id="215465"/>
    <lineage>
        <taxon>Eukaryota</taxon>
        <taxon>Fungi</taxon>
        <taxon>Dikarya</taxon>
        <taxon>Ascomycota</taxon>
        <taxon>Pezizomycotina</taxon>
        <taxon>Dothideomycetes</taxon>
        <taxon>Dothideomycetidae</taxon>
        <taxon>Mycosphaerellales</taxon>
        <taxon>Mycosphaerellaceae</taxon>
        <taxon>Septoria</taxon>
    </lineage>
</organism>
<dbReference type="AlphaFoldDB" id="A0A9Q9AVS2"/>
<dbReference type="Proteomes" id="UP001056384">
    <property type="component" value="Chromosome 5"/>
</dbReference>
<feature type="compositionally biased region" description="Polar residues" evidence="1">
    <location>
        <begin position="550"/>
        <end position="559"/>
    </location>
</feature>
<dbReference type="EMBL" id="CP099422">
    <property type="protein sequence ID" value="USW53455.1"/>
    <property type="molecule type" value="Genomic_DNA"/>
</dbReference>
<evidence type="ECO:0000256" key="1">
    <source>
        <dbReference type="SAM" id="MobiDB-lite"/>
    </source>
</evidence>
<feature type="region of interest" description="Disordered" evidence="1">
    <location>
        <begin position="60"/>
        <end position="101"/>
    </location>
</feature>
<sequence>MSNAGGGNLAFVICQPRKDGKKQRPTKAARSHAATVGYCRSAQAAFEARQELVDRTRQGVDWPPRLADGSSHTRSLCQPQGKAGTTTISVSEQPPPESGNAVSDVAAYVDQNGRALTFPPSRAVSPNFGAVEISTFDVTDTVSAHLVSFITNVIWPVVGCDKAHRRWFDDLCTSPVLFHVHCTTASMYLGILDNQLQYVNNRRALAHKTKAMSAMRETIDNIASMSQQAKEGLILAMLILSSHEVELRGYENHELPFVPHVDTVKWFRWWGRAECGQPHERAAFLLIGQLGGLHALETPGLAHIAALVDIARRSSTSHLSKPLYECYWQGYASELLPDFIRPEARTAAHSGSNTILNPGLGFTQLPGRLPTQAVSVFLELACLDQIMSHAQDNPPGDSDFERLMDASRATVHRLTALPAWENLPATEQGSSTRLVYELCHLTCLIYSNAVLFPLPPHSGWNMRHTSYVRQIYKEEDLQNVGEAVEPFWLWVLVVSGIASYRTPNRTYFEGALRRYLERRPVSHDQAVLELGDFIWSEPACPKGFVKPQDVSPTRQSFSSKGPPVTWVS</sequence>
<name>A0A9Q9AVS2_9PEZI</name>
<gene>
    <name evidence="2" type="ORF">Slin15195_G067740</name>
</gene>
<feature type="compositionally biased region" description="Polar residues" evidence="1">
    <location>
        <begin position="70"/>
        <end position="92"/>
    </location>
</feature>
<dbReference type="PANTHER" id="PTHR37540">
    <property type="entry name" value="TRANSCRIPTION FACTOR (ACR-2), PUTATIVE-RELATED-RELATED"/>
    <property type="match status" value="1"/>
</dbReference>
<evidence type="ECO:0000313" key="2">
    <source>
        <dbReference type="EMBL" id="USW53455.1"/>
    </source>
</evidence>
<reference evidence="2" key="1">
    <citation type="submission" date="2022-06" db="EMBL/GenBank/DDBJ databases">
        <title>Complete genome sequences of two strains of the flax pathogen Septoria linicola.</title>
        <authorList>
            <person name="Lapalu N."/>
            <person name="Simon A."/>
            <person name="Demenou B."/>
            <person name="Paumier D."/>
            <person name="Guillot M.-P."/>
            <person name="Gout L."/>
            <person name="Valade R."/>
        </authorList>
    </citation>
    <scope>NUCLEOTIDE SEQUENCE</scope>
    <source>
        <strain evidence="2">SE15195</strain>
    </source>
</reference>